<reference evidence="1 2" key="1">
    <citation type="submission" date="2021-06" db="EMBL/GenBank/DDBJ databases">
        <title>Caerostris extrusa draft genome.</title>
        <authorList>
            <person name="Kono N."/>
            <person name="Arakawa K."/>
        </authorList>
    </citation>
    <scope>NUCLEOTIDE SEQUENCE [LARGE SCALE GENOMIC DNA]</scope>
</reference>
<comment type="caution">
    <text evidence="1">The sequence shown here is derived from an EMBL/GenBank/DDBJ whole genome shotgun (WGS) entry which is preliminary data.</text>
</comment>
<dbReference type="EMBL" id="BPLR01005693">
    <property type="protein sequence ID" value="GIY04298.1"/>
    <property type="molecule type" value="Genomic_DNA"/>
</dbReference>
<evidence type="ECO:0000313" key="2">
    <source>
        <dbReference type="Proteomes" id="UP001054945"/>
    </source>
</evidence>
<keyword evidence="2" id="KW-1185">Reference proteome</keyword>
<accession>A0AAV4Q2Z7</accession>
<name>A0AAV4Q2Z7_CAEEX</name>
<gene>
    <name evidence="1" type="ORF">CEXT_346801</name>
</gene>
<proteinExistence type="predicted"/>
<protein>
    <submittedName>
        <fullName evidence="1">Uncharacterized protein</fullName>
    </submittedName>
</protein>
<organism evidence="1 2">
    <name type="scientific">Caerostris extrusa</name>
    <name type="common">Bark spider</name>
    <name type="synonym">Caerostris bankana</name>
    <dbReference type="NCBI Taxonomy" id="172846"/>
    <lineage>
        <taxon>Eukaryota</taxon>
        <taxon>Metazoa</taxon>
        <taxon>Ecdysozoa</taxon>
        <taxon>Arthropoda</taxon>
        <taxon>Chelicerata</taxon>
        <taxon>Arachnida</taxon>
        <taxon>Araneae</taxon>
        <taxon>Araneomorphae</taxon>
        <taxon>Entelegynae</taxon>
        <taxon>Araneoidea</taxon>
        <taxon>Araneidae</taxon>
        <taxon>Caerostris</taxon>
    </lineage>
</organism>
<dbReference type="Proteomes" id="UP001054945">
    <property type="component" value="Unassembled WGS sequence"/>
</dbReference>
<dbReference type="AlphaFoldDB" id="A0AAV4Q2Z7"/>
<sequence length="92" mass="10360">MTIWVGPPGSPFAAGWCCYRMSLGHTIADSIPVELLLAVHYLDEAFPDPDIEVAVEDWVEGAVEQSEGFRTYYDTFGDLDRVVTGKKKKRFF</sequence>
<evidence type="ECO:0000313" key="1">
    <source>
        <dbReference type="EMBL" id="GIY04298.1"/>
    </source>
</evidence>